<feature type="transmembrane region" description="Helical" evidence="1">
    <location>
        <begin position="12"/>
        <end position="33"/>
    </location>
</feature>
<evidence type="ECO:0000256" key="1">
    <source>
        <dbReference type="SAM" id="Phobius"/>
    </source>
</evidence>
<evidence type="ECO:0000313" key="2">
    <source>
        <dbReference type="EMBL" id="CAI9785566.1"/>
    </source>
</evidence>
<dbReference type="AlphaFoldDB" id="A0AAD2AC87"/>
<gene>
    <name evidence="2" type="ORF">FPE_LOCUS32996</name>
</gene>
<dbReference type="InterPro" id="IPR039305">
    <property type="entry name" value="PILS2/6"/>
</dbReference>
<dbReference type="GO" id="GO:0080162">
    <property type="term" value="P:endoplasmic reticulum to cytosol auxin transport"/>
    <property type="evidence" value="ECO:0007669"/>
    <property type="project" value="InterPro"/>
</dbReference>
<keyword evidence="1" id="KW-0812">Transmembrane</keyword>
<dbReference type="EMBL" id="OU503057">
    <property type="protein sequence ID" value="CAI9785566.1"/>
    <property type="molecule type" value="Genomic_DNA"/>
</dbReference>
<keyword evidence="3" id="KW-1185">Reference proteome</keyword>
<accession>A0AAD2AC87</accession>
<feature type="transmembrane region" description="Helical" evidence="1">
    <location>
        <begin position="87"/>
        <end position="106"/>
    </location>
</feature>
<evidence type="ECO:0000313" key="3">
    <source>
        <dbReference type="Proteomes" id="UP000834106"/>
    </source>
</evidence>
<reference evidence="2" key="1">
    <citation type="submission" date="2023-05" db="EMBL/GenBank/DDBJ databases">
        <authorList>
            <person name="Huff M."/>
        </authorList>
    </citation>
    <scope>NUCLEOTIDE SEQUENCE</scope>
</reference>
<protein>
    <submittedName>
        <fullName evidence="2">Uncharacterized protein</fullName>
    </submittedName>
</protein>
<dbReference type="PANTHER" id="PTHR31419:SF2">
    <property type="entry name" value="PROTEIN PIN-LIKES 2"/>
    <property type="match status" value="1"/>
</dbReference>
<organism evidence="2 3">
    <name type="scientific">Fraxinus pennsylvanica</name>
    <dbReference type="NCBI Taxonomy" id="56036"/>
    <lineage>
        <taxon>Eukaryota</taxon>
        <taxon>Viridiplantae</taxon>
        <taxon>Streptophyta</taxon>
        <taxon>Embryophyta</taxon>
        <taxon>Tracheophyta</taxon>
        <taxon>Spermatophyta</taxon>
        <taxon>Magnoliopsida</taxon>
        <taxon>eudicotyledons</taxon>
        <taxon>Gunneridae</taxon>
        <taxon>Pentapetalae</taxon>
        <taxon>asterids</taxon>
        <taxon>lamiids</taxon>
        <taxon>Lamiales</taxon>
        <taxon>Oleaceae</taxon>
        <taxon>Oleeae</taxon>
        <taxon>Fraxinus</taxon>
    </lineage>
</organism>
<proteinExistence type="predicted"/>
<dbReference type="Proteomes" id="UP000834106">
    <property type="component" value="Chromosome 22"/>
</dbReference>
<name>A0AAD2AC87_9LAMI</name>
<sequence length="126" mass="14598">MARRIYSVLIAHRIGLLMYLLLKGLVILVYSLIYHMMEPPVENYEIAGEEDEKHEQLASDEASKSLLVEVEWPGIEDEEIENSKTPLIYRIFKTLSSVFAICFALYRAHSRRKREQSQSYSVFGNA</sequence>
<keyword evidence="1" id="KW-0472">Membrane</keyword>
<keyword evidence="1" id="KW-1133">Transmembrane helix</keyword>
<dbReference type="PANTHER" id="PTHR31419">
    <property type="entry name" value="PROTEIN PIN-LIKES 2"/>
    <property type="match status" value="1"/>
</dbReference>